<organism evidence="1 2">
    <name type="scientific">Rhodonia placenta</name>
    <dbReference type="NCBI Taxonomy" id="104341"/>
    <lineage>
        <taxon>Eukaryota</taxon>
        <taxon>Fungi</taxon>
        <taxon>Dikarya</taxon>
        <taxon>Basidiomycota</taxon>
        <taxon>Agaricomycotina</taxon>
        <taxon>Agaricomycetes</taxon>
        <taxon>Polyporales</taxon>
        <taxon>Adustoporiaceae</taxon>
        <taxon>Rhodonia</taxon>
    </lineage>
</organism>
<gene>
    <name evidence="1" type="ORF">IEO21_08044</name>
</gene>
<reference evidence="1" key="1">
    <citation type="submission" date="2020-11" db="EMBL/GenBank/DDBJ databases">
        <authorList>
            <person name="Koelle M."/>
            <person name="Horta M.A.C."/>
            <person name="Nowrousian M."/>
            <person name="Ohm R.A."/>
            <person name="Benz P."/>
            <person name="Pilgard A."/>
        </authorList>
    </citation>
    <scope>NUCLEOTIDE SEQUENCE</scope>
    <source>
        <strain evidence="1">FPRL280</strain>
    </source>
</reference>
<evidence type="ECO:0000313" key="2">
    <source>
        <dbReference type="Proteomes" id="UP000639403"/>
    </source>
</evidence>
<protein>
    <submittedName>
        <fullName evidence="1">Uncharacterized protein</fullName>
    </submittedName>
</protein>
<proteinExistence type="predicted"/>
<sequence>MATDRLGIHLLEHMDVRSDRSNFMHSSSTSFALHDSADSPDFVQYHAVNREAGRSAVLWRGKTLEDDVPSEVSGIRFFSAHPQNEAGHEILQSQASSTPLSNEIWHLDEQHIPETLYQALDIVPEGSMEESKNWMSWALSCRKYMPEEGIVLKSQRDVFLTAREESCPCIRFHWGRLWKQNEPEWVEEAWKALEGKYWRVIVEGQKEAPLQSTGSLRHLGSLAASSLKGKWAGRKVLLTIRHGDWIVGEFHPDEVFHFAGWSTIRTLTLHDVTLPSAVVFINLVAASSAGGGLRSLTLSRVKFKDPSIPGHLRRRMCSQNTRTLMGHRFGLTLCDLDALSCAVFAQVLLAAKVHNDPWMPWLRLAWGSSGLGGAVSSSPLELQEILQEAGPALRRFSLTAIGDIPHHFSLLRNTNRLVDISLNIWLDRRHFNCSWLAETLENLSQAPEKLSICFVINIHIKEGHIAPRSERCNGYIPSISRFLIEQLEKDNYLRDLNEGTCCASYPSSRNIPQYLYRHLKVEAGFTSIGLLTDLRLAVQLAFLPTLRAVILSQIFMNHVWSAFGDGIDGNSRPVKENLIPANARGVVLDIGAGRHRD</sequence>
<dbReference type="Proteomes" id="UP000639403">
    <property type="component" value="Unassembled WGS sequence"/>
</dbReference>
<dbReference type="AlphaFoldDB" id="A0A8H7NX58"/>
<dbReference type="EMBL" id="JADOXO010000259">
    <property type="protein sequence ID" value="KAF9807768.1"/>
    <property type="molecule type" value="Genomic_DNA"/>
</dbReference>
<name>A0A8H7NX58_9APHY</name>
<comment type="caution">
    <text evidence="1">The sequence shown here is derived from an EMBL/GenBank/DDBJ whole genome shotgun (WGS) entry which is preliminary data.</text>
</comment>
<reference evidence="1" key="2">
    <citation type="journal article" name="Front. Microbiol.">
        <title>Degradative Capacity of Two Strains of Rhodonia placenta: From Phenotype to Genotype.</title>
        <authorList>
            <person name="Kolle M."/>
            <person name="Horta M.A.C."/>
            <person name="Nowrousian M."/>
            <person name="Ohm R.A."/>
            <person name="Benz J.P."/>
            <person name="Pilgard A."/>
        </authorList>
    </citation>
    <scope>NUCLEOTIDE SEQUENCE</scope>
    <source>
        <strain evidence="1">FPRL280</strain>
    </source>
</reference>
<evidence type="ECO:0000313" key="1">
    <source>
        <dbReference type="EMBL" id="KAF9807768.1"/>
    </source>
</evidence>
<accession>A0A8H7NX58</accession>